<dbReference type="Proteomes" id="UP000289738">
    <property type="component" value="Chromosome B05"/>
</dbReference>
<dbReference type="EMBL" id="SDMP01000015">
    <property type="protein sequence ID" value="RYR10142.1"/>
    <property type="molecule type" value="Genomic_DNA"/>
</dbReference>
<dbReference type="PROSITE" id="PS51999">
    <property type="entry name" value="ZF_GRF"/>
    <property type="match status" value="1"/>
</dbReference>
<evidence type="ECO:0000313" key="7">
    <source>
        <dbReference type="EMBL" id="RYR10142.1"/>
    </source>
</evidence>
<reference evidence="7 8" key="1">
    <citation type="submission" date="2019-01" db="EMBL/GenBank/DDBJ databases">
        <title>Sequencing of cultivated peanut Arachis hypogaea provides insights into genome evolution and oil improvement.</title>
        <authorList>
            <person name="Chen X."/>
        </authorList>
    </citation>
    <scope>NUCLEOTIDE SEQUENCE [LARGE SCALE GENOMIC DNA]</scope>
    <source>
        <strain evidence="8">cv. Fuhuasheng</strain>
        <tissue evidence="7">Leaves</tissue>
    </source>
</reference>
<keyword evidence="2 4" id="KW-0863">Zinc-finger</keyword>
<dbReference type="Pfam" id="PF06839">
    <property type="entry name" value="Zn_ribbon_GRF"/>
    <property type="match status" value="1"/>
</dbReference>
<keyword evidence="1" id="KW-0479">Metal-binding</keyword>
<evidence type="ECO:0000259" key="6">
    <source>
        <dbReference type="PROSITE" id="PS51999"/>
    </source>
</evidence>
<feature type="transmembrane region" description="Helical" evidence="5">
    <location>
        <begin position="95"/>
        <end position="116"/>
    </location>
</feature>
<name>A0A444Z7J0_ARAHY</name>
<keyword evidence="5" id="KW-0472">Membrane</keyword>
<evidence type="ECO:0000256" key="2">
    <source>
        <dbReference type="ARBA" id="ARBA00022771"/>
    </source>
</evidence>
<feature type="domain" description="GRF-type" evidence="6">
    <location>
        <begin position="22"/>
        <end position="64"/>
    </location>
</feature>
<dbReference type="AlphaFoldDB" id="A0A444Z7J0"/>
<evidence type="ECO:0000256" key="4">
    <source>
        <dbReference type="PROSITE-ProRule" id="PRU01343"/>
    </source>
</evidence>
<evidence type="ECO:0000256" key="5">
    <source>
        <dbReference type="SAM" id="Phobius"/>
    </source>
</evidence>
<dbReference type="GO" id="GO:0008270">
    <property type="term" value="F:zinc ion binding"/>
    <property type="evidence" value="ECO:0007669"/>
    <property type="project" value="UniProtKB-KW"/>
</dbReference>
<keyword evidence="5" id="KW-1133">Transmembrane helix</keyword>
<evidence type="ECO:0000256" key="1">
    <source>
        <dbReference type="ARBA" id="ARBA00022723"/>
    </source>
</evidence>
<keyword evidence="3" id="KW-0862">Zinc</keyword>
<dbReference type="PANTHER" id="PTHR33248">
    <property type="entry name" value="ZINC ION-BINDING PROTEIN"/>
    <property type="match status" value="1"/>
</dbReference>
<proteinExistence type="predicted"/>
<dbReference type="InterPro" id="IPR010666">
    <property type="entry name" value="Znf_GRF"/>
</dbReference>
<protein>
    <recommendedName>
        <fullName evidence="6">GRF-type domain-containing protein</fullName>
    </recommendedName>
</protein>
<keyword evidence="8" id="KW-1185">Reference proteome</keyword>
<organism evidence="7 8">
    <name type="scientific">Arachis hypogaea</name>
    <name type="common">Peanut</name>
    <dbReference type="NCBI Taxonomy" id="3818"/>
    <lineage>
        <taxon>Eukaryota</taxon>
        <taxon>Viridiplantae</taxon>
        <taxon>Streptophyta</taxon>
        <taxon>Embryophyta</taxon>
        <taxon>Tracheophyta</taxon>
        <taxon>Spermatophyta</taxon>
        <taxon>Magnoliopsida</taxon>
        <taxon>eudicotyledons</taxon>
        <taxon>Gunneridae</taxon>
        <taxon>Pentapetalae</taxon>
        <taxon>rosids</taxon>
        <taxon>fabids</taxon>
        <taxon>Fabales</taxon>
        <taxon>Fabaceae</taxon>
        <taxon>Papilionoideae</taxon>
        <taxon>50 kb inversion clade</taxon>
        <taxon>dalbergioids sensu lato</taxon>
        <taxon>Dalbergieae</taxon>
        <taxon>Pterocarpus clade</taxon>
        <taxon>Arachis</taxon>
    </lineage>
</organism>
<accession>A0A444Z7J0</accession>
<evidence type="ECO:0000256" key="3">
    <source>
        <dbReference type="ARBA" id="ARBA00022833"/>
    </source>
</evidence>
<sequence length="131" mass="14572">MASKSSRSSRSRGSEQKRGILCGHGERPVLRVLGTKENPGRRFWGCVYYEVNDECQFFCWADPEAGSKDPHVARLKRKVVALKADVKASEWKLKVAAVFCLVGKVGCLCCWLQVLLNHNQGLPCLVPLKLG</sequence>
<evidence type="ECO:0000313" key="8">
    <source>
        <dbReference type="Proteomes" id="UP000289738"/>
    </source>
</evidence>
<comment type="caution">
    <text evidence="7">The sequence shown here is derived from an EMBL/GenBank/DDBJ whole genome shotgun (WGS) entry which is preliminary data.</text>
</comment>
<keyword evidence="5" id="KW-0812">Transmembrane</keyword>
<gene>
    <name evidence="7" type="ORF">Ahy_B05g078612</name>
</gene>